<dbReference type="Pfam" id="PF00646">
    <property type="entry name" value="F-box"/>
    <property type="match status" value="1"/>
</dbReference>
<feature type="region of interest" description="Disordered" evidence="1">
    <location>
        <begin position="1"/>
        <end position="23"/>
    </location>
</feature>
<dbReference type="InterPro" id="IPR001810">
    <property type="entry name" value="F-box_dom"/>
</dbReference>
<accession>A0ABC8KPN8</accession>
<dbReference type="Pfam" id="PF25210">
    <property type="entry name" value="Kelch_FKB95"/>
    <property type="match status" value="1"/>
</dbReference>
<dbReference type="EMBL" id="CAKOAT010300599">
    <property type="protein sequence ID" value="CAH8361211.1"/>
    <property type="molecule type" value="Genomic_DNA"/>
</dbReference>
<dbReference type="CDD" id="cd22152">
    <property type="entry name" value="F-box_AtAFR-like"/>
    <property type="match status" value="1"/>
</dbReference>
<dbReference type="SUPFAM" id="SSF117281">
    <property type="entry name" value="Kelch motif"/>
    <property type="match status" value="1"/>
</dbReference>
<gene>
    <name evidence="3" type="ORF">ERUC_LOCUS26967</name>
</gene>
<proteinExistence type="predicted"/>
<reference evidence="3 4" key="1">
    <citation type="submission" date="2022-03" db="EMBL/GenBank/DDBJ databases">
        <authorList>
            <person name="Macdonald S."/>
            <person name="Ahmed S."/>
            <person name="Newling K."/>
        </authorList>
    </citation>
    <scope>NUCLEOTIDE SEQUENCE [LARGE SCALE GENOMIC DNA]</scope>
</reference>
<dbReference type="InterPro" id="IPR015915">
    <property type="entry name" value="Kelch-typ_b-propeller"/>
</dbReference>
<evidence type="ECO:0000313" key="3">
    <source>
        <dbReference type="EMBL" id="CAH8361211.1"/>
    </source>
</evidence>
<sequence>MSNSNAIEPPEKLSTHPPPPPSLSSLPDEIVLSCLARIPRSHHLNISWVSRNLRSLVRSPQLNLLVDRTLHKNSLHVCLEKDDHSSFHWLTLKETSTKEYGLVPNPTPFPSHPNYDSSTVTVGSKIFCIGGPRGEPSTDLWILDTKSGTITQGPSMTVPRDEHKAAVGVIDGKIYVIGGQPLNFSDDGNIHEEEEILVEVFDPKSETWELAGTENVRRSLRCSASVEGKVYMVEYKKTGVYNPREGEGERLVHMVSERLSDGGSKDKLKDMVYCVCVVEDVLFAFFNRTGLMWFDTQLNVWRSLVGRDGKELPLVPCVDGMAEYEGRLVVMYTDFDGSNSVQCMFVSLDRARGKICGTIDWSGILATLPYSFRFLHCLAVSE</sequence>
<dbReference type="InterPro" id="IPR057499">
    <property type="entry name" value="Kelch_FKB95"/>
</dbReference>
<evidence type="ECO:0000256" key="1">
    <source>
        <dbReference type="SAM" id="MobiDB-lite"/>
    </source>
</evidence>
<evidence type="ECO:0000313" key="4">
    <source>
        <dbReference type="Proteomes" id="UP001642260"/>
    </source>
</evidence>
<dbReference type="AlphaFoldDB" id="A0ABC8KPN8"/>
<dbReference type="SMART" id="SM00612">
    <property type="entry name" value="Kelch"/>
    <property type="match status" value="2"/>
</dbReference>
<dbReference type="Gene3D" id="2.120.10.80">
    <property type="entry name" value="Kelch-type beta propeller"/>
    <property type="match status" value="1"/>
</dbReference>
<dbReference type="PANTHER" id="PTHR24414:SF143">
    <property type="entry name" value="F-BOX DOMAIN-CONTAINING PROTEIN"/>
    <property type="match status" value="1"/>
</dbReference>
<dbReference type="InterPro" id="IPR006652">
    <property type="entry name" value="Kelch_1"/>
</dbReference>
<dbReference type="PROSITE" id="PS50181">
    <property type="entry name" value="FBOX"/>
    <property type="match status" value="1"/>
</dbReference>
<evidence type="ECO:0000259" key="2">
    <source>
        <dbReference type="PROSITE" id="PS50181"/>
    </source>
</evidence>
<dbReference type="PANTHER" id="PTHR24414">
    <property type="entry name" value="F-BOX/KELCH-REPEAT PROTEIN SKIP4"/>
    <property type="match status" value="1"/>
</dbReference>
<name>A0ABC8KPN8_ERUVS</name>
<dbReference type="Proteomes" id="UP001642260">
    <property type="component" value="Unassembled WGS sequence"/>
</dbReference>
<feature type="domain" description="F-box" evidence="2">
    <location>
        <begin position="20"/>
        <end position="69"/>
    </location>
</feature>
<organism evidence="3 4">
    <name type="scientific">Eruca vesicaria subsp. sativa</name>
    <name type="common">Garden rocket</name>
    <name type="synonym">Eruca sativa</name>
    <dbReference type="NCBI Taxonomy" id="29727"/>
    <lineage>
        <taxon>Eukaryota</taxon>
        <taxon>Viridiplantae</taxon>
        <taxon>Streptophyta</taxon>
        <taxon>Embryophyta</taxon>
        <taxon>Tracheophyta</taxon>
        <taxon>Spermatophyta</taxon>
        <taxon>Magnoliopsida</taxon>
        <taxon>eudicotyledons</taxon>
        <taxon>Gunneridae</taxon>
        <taxon>Pentapetalae</taxon>
        <taxon>rosids</taxon>
        <taxon>malvids</taxon>
        <taxon>Brassicales</taxon>
        <taxon>Brassicaceae</taxon>
        <taxon>Brassiceae</taxon>
        <taxon>Eruca</taxon>
    </lineage>
</organism>
<comment type="caution">
    <text evidence="3">The sequence shown here is derived from an EMBL/GenBank/DDBJ whole genome shotgun (WGS) entry which is preliminary data.</text>
</comment>
<dbReference type="InterPro" id="IPR036047">
    <property type="entry name" value="F-box-like_dom_sf"/>
</dbReference>
<dbReference type="InterPro" id="IPR050354">
    <property type="entry name" value="F-box/kelch-repeat_ARATH"/>
</dbReference>
<protein>
    <recommendedName>
        <fullName evidence="2">F-box domain-containing protein</fullName>
    </recommendedName>
</protein>
<dbReference type="SUPFAM" id="SSF81383">
    <property type="entry name" value="F-box domain"/>
    <property type="match status" value="1"/>
</dbReference>
<keyword evidence="4" id="KW-1185">Reference proteome</keyword>